<organism evidence="2 3">
    <name type="scientific">Caldicellulosiruptor bescii</name>
    <name type="common">Anaerocellum thermophilum</name>
    <dbReference type="NCBI Taxonomy" id="31899"/>
    <lineage>
        <taxon>Bacteria</taxon>
        <taxon>Bacillati</taxon>
        <taxon>Bacillota</taxon>
        <taxon>Bacillota incertae sedis</taxon>
        <taxon>Caldicellulosiruptorales</taxon>
        <taxon>Caldicellulosiruptoraceae</taxon>
        <taxon>Caldicellulosiruptor</taxon>
    </lineage>
</organism>
<evidence type="ECO:0000313" key="2">
    <source>
        <dbReference type="EMBL" id="SMR91607.1"/>
    </source>
</evidence>
<dbReference type="SUPFAM" id="SSF52540">
    <property type="entry name" value="P-loop containing nucleoside triphosphate hydrolases"/>
    <property type="match status" value="1"/>
</dbReference>
<dbReference type="NCBIfam" id="NF005992">
    <property type="entry name" value="PRK08116.1"/>
    <property type="match status" value="1"/>
</dbReference>
<dbReference type="PANTHER" id="PTHR30050">
    <property type="entry name" value="CHROMOSOMAL REPLICATION INITIATOR PROTEIN DNAA"/>
    <property type="match status" value="1"/>
</dbReference>
<sequence length="273" mass="31718">MSTRMHHSPLFDLDQAVQREEVCPVCGSKLWTEVEIFGVVRKLPCACECQKQEYRRQQQLQEAREKALRLERLRNFSLMDKKFESCTFENFKIDSENERFYRLARNYCQQFEEMKKQNVGLLFYGPPGTGKTFLAFCIANHLIERFYPVIAVSTIGFLAKLKQLYSLSTGEMEIEVLNNFKNADLIVLDDLGAESSTGWAVEKLYMLVDMRYRDEKPLIVTTNYGLEELKEKLGIRIFDRLIEMCCPVEIGGTSRRLKSAYQKAQVVNKLLGE</sequence>
<dbReference type="Gene3D" id="3.40.50.300">
    <property type="entry name" value="P-loop containing nucleotide triphosphate hydrolases"/>
    <property type="match status" value="1"/>
</dbReference>
<dbReference type="Pfam" id="PF01695">
    <property type="entry name" value="IstB_IS21"/>
    <property type="match status" value="1"/>
</dbReference>
<keyword evidence="3" id="KW-1185">Reference proteome</keyword>
<dbReference type="PANTHER" id="PTHR30050:SF4">
    <property type="entry name" value="ATP-BINDING PROTEIN RV3427C IN INSERTION SEQUENCE-RELATED"/>
    <property type="match status" value="1"/>
</dbReference>
<proteinExistence type="predicted"/>
<dbReference type="EMBL" id="FXXC01000001">
    <property type="protein sequence ID" value="SMR91607.1"/>
    <property type="molecule type" value="Genomic_DNA"/>
</dbReference>
<dbReference type="SMART" id="SM00382">
    <property type="entry name" value="AAA"/>
    <property type="match status" value="1"/>
</dbReference>
<dbReference type="Proteomes" id="UP000196803">
    <property type="component" value="Unassembled WGS sequence"/>
</dbReference>
<dbReference type="InterPro" id="IPR027417">
    <property type="entry name" value="P-loop_NTPase"/>
</dbReference>
<protein>
    <submittedName>
        <fullName evidence="2">DNA replication protein DnaC</fullName>
    </submittedName>
</protein>
<gene>
    <name evidence="2" type="ORF">SAMN05216240_0556</name>
</gene>
<comment type="caution">
    <text evidence="2">The sequence shown here is derived from an EMBL/GenBank/DDBJ whole genome shotgun (WGS) entry which is preliminary data.</text>
</comment>
<dbReference type="InterPro" id="IPR002611">
    <property type="entry name" value="IstB_ATP-bd"/>
</dbReference>
<evidence type="ECO:0000313" key="3">
    <source>
        <dbReference type="Proteomes" id="UP000196803"/>
    </source>
</evidence>
<reference evidence="2 3" key="1">
    <citation type="submission" date="2017-05" db="EMBL/GenBank/DDBJ databases">
        <authorList>
            <person name="Varghese N."/>
            <person name="Submissions S."/>
        </authorList>
    </citation>
    <scope>NUCLEOTIDE SEQUENCE [LARGE SCALE GENOMIC DNA]</scope>
    <source>
        <strain evidence="2 3">MACB1020</strain>
    </source>
</reference>
<evidence type="ECO:0000259" key="1">
    <source>
        <dbReference type="SMART" id="SM00382"/>
    </source>
</evidence>
<dbReference type="InterPro" id="IPR003593">
    <property type="entry name" value="AAA+_ATPase"/>
</dbReference>
<feature type="domain" description="AAA+ ATPase" evidence="1">
    <location>
        <begin position="117"/>
        <end position="243"/>
    </location>
</feature>
<name>A0ABY1S5V0_CALBS</name>
<dbReference type="CDD" id="cd00009">
    <property type="entry name" value="AAA"/>
    <property type="match status" value="1"/>
</dbReference>
<accession>A0ABY1S5V0</accession>